<dbReference type="GeneID" id="110987249"/>
<sequence length="161" mass="18266">MKKRIGLQIKAQIENLTNLCPDGEDFRWYLKIKCSNCGSVTESWQYVTLTESTPTKGGRGSASMVSKCKMCSRENHLDILKDSYRAYNAEDSGSFKTIVGFECRGMEPVEFSPRVGFVAKGAETTTQFEVDLTEEEWADYDEKVNLPVSIEEFESRFVTIK</sequence>
<dbReference type="Proteomes" id="UP000694845">
    <property type="component" value="Unplaced"/>
</dbReference>
<dbReference type="SUPFAM" id="SSF141678">
    <property type="entry name" value="MAL13P1.257-like"/>
    <property type="match status" value="1"/>
</dbReference>
<organism evidence="4 5">
    <name type="scientific">Acanthaster planci</name>
    <name type="common">Crown-of-thorns starfish</name>
    <dbReference type="NCBI Taxonomy" id="133434"/>
    <lineage>
        <taxon>Eukaryota</taxon>
        <taxon>Metazoa</taxon>
        <taxon>Echinodermata</taxon>
        <taxon>Eleutherozoa</taxon>
        <taxon>Asterozoa</taxon>
        <taxon>Asteroidea</taxon>
        <taxon>Valvatacea</taxon>
        <taxon>Valvatida</taxon>
        <taxon>Acanthasteridae</taxon>
        <taxon>Acanthaster</taxon>
    </lineage>
</organism>
<dbReference type="KEGG" id="aplc:110987249"/>
<dbReference type="RefSeq" id="XP_022105504.1">
    <property type="nucleotide sequence ID" value="XM_022249812.1"/>
</dbReference>
<keyword evidence="4" id="KW-1185">Reference proteome</keyword>
<evidence type="ECO:0000313" key="5">
    <source>
        <dbReference type="RefSeq" id="XP_022105504.1"/>
    </source>
</evidence>
<protein>
    <submittedName>
        <fullName evidence="5">UPF0587 protein C1orf123 homolog isoform X1</fullName>
    </submittedName>
</protein>
<keyword evidence="3" id="KW-0862">Zinc</keyword>
<reference evidence="5" key="1">
    <citation type="submission" date="2025-08" db="UniProtKB">
        <authorList>
            <consortium name="RefSeq"/>
        </authorList>
    </citation>
    <scope>IDENTIFICATION</scope>
</reference>
<proteinExistence type="inferred from homology"/>
<dbReference type="PANTHER" id="PTHR12857">
    <property type="entry name" value="CXXC MOTIF CONTAINING ZINC BINDING PROTEIN"/>
    <property type="match status" value="1"/>
</dbReference>
<name>A0A8B7ZIY7_ACAPL</name>
<accession>A0A8B7ZIY7</accession>
<comment type="similarity">
    <text evidence="1">Belongs to the UPF0587 family.</text>
</comment>
<dbReference type="GO" id="GO:0008270">
    <property type="term" value="F:zinc ion binding"/>
    <property type="evidence" value="ECO:0007669"/>
    <property type="project" value="TreeGrafter"/>
</dbReference>
<gene>
    <name evidence="5" type="primary">LOC110987249</name>
</gene>
<evidence type="ECO:0000256" key="2">
    <source>
        <dbReference type="ARBA" id="ARBA00022723"/>
    </source>
</evidence>
<dbReference type="AlphaFoldDB" id="A0A8B7ZIY7"/>
<dbReference type="CTD" id="54987"/>
<dbReference type="OrthoDB" id="10248838at2759"/>
<dbReference type="PANTHER" id="PTHR12857:SF0">
    <property type="entry name" value="CXXC MOTIF CONTAINING ZINC BINDING PROTEIN"/>
    <property type="match status" value="1"/>
</dbReference>
<dbReference type="Pfam" id="PF05907">
    <property type="entry name" value="CXXC_Zn-b_euk"/>
    <property type="match status" value="1"/>
</dbReference>
<dbReference type="InterPro" id="IPR008584">
    <property type="entry name" value="CXXC_Zn-binding_euk"/>
</dbReference>
<evidence type="ECO:0000313" key="4">
    <source>
        <dbReference type="Proteomes" id="UP000694845"/>
    </source>
</evidence>
<keyword evidence="2" id="KW-0479">Metal-binding</keyword>
<evidence type="ECO:0000256" key="3">
    <source>
        <dbReference type="ARBA" id="ARBA00022833"/>
    </source>
</evidence>
<evidence type="ECO:0000256" key="1">
    <source>
        <dbReference type="ARBA" id="ARBA00007818"/>
    </source>
</evidence>